<keyword evidence="3 4" id="KW-0546">Nucleotide metabolism</keyword>
<feature type="active site" description="Proton acceptor" evidence="4">
    <location>
        <position position="69"/>
    </location>
</feature>
<dbReference type="GO" id="GO:0009117">
    <property type="term" value="P:nucleotide metabolic process"/>
    <property type="evidence" value="ECO:0007669"/>
    <property type="project" value="UniProtKB-KW"/>
</dbReference>
<organism evidence="5 6">
    <name type="scientific">Campylobacter pinnipediorum subsp. caledonicus</name>
    <dbReference type="NCBI Taxonomy" id="1874362"/>
    <lineage>
        <taxon>Bacteria</taxon>
        <taxon>Pseudomonadati</taxon>
        <taxon>Campylobacterota</taxon>
        <taxon>Epsilonproteobacteria</taxon>
        <taxon>Campylobacterales</taxon>
        <taxon>Campylobacteraceae</taxon>
        <taxon>Campylobacter</taxon>
    </lineage>
</organism>
<keyword evidence="6" id="KW-1185">Reference proteome</keyword>
<comment type="function">
    <text evidence="4">Nucleoside triphosphate pyrophosphatase. May have a dual role in cell division arrest and in preventing the incorporation of modified nucleotides into cellular nucleic acids.</text>
</comment>
<gene>
    <name evidence="5" type="primary">maf</name>
    <name evidence="5" type="ORF">CPIN18021_0416</name>
</gene>
<dbReference type="EMBL" id="CP017258">
    <property type="protein sequence ID" value="AQW87259.1"/>
    <property type="molecule type" value="Genomic_DNA"/>
</dbReference>
<dbReference type="PANTHER" id="PTHR43213">
    <property type="entry name" value="BIFUNCTIONAL DTTP/UTP PYROPHOSPHATASE/METHYLTRANSFERASE PROTEIN-RELATED"/>
    <property type="match status" value="1"/>
</dbReference>
<dbReference type="InterPro" id="IPR003697">
    <property type="entry name" value="Maf-like"/>
</dbReference>
<proteinExistence type="inferred from homology"/>
<dbReference type="NCBIfam" id="TIGR00172">
    <property type="entry name" value="maf"/>
    <property type="match status" value="1"/>
</dbReference>
<dbReference type="NCBIfam" id="NF003141">
    <property type="entry name" value="PRK04056.1"/>
    <property type="match status" value="1"/>
</dbReference>
<dbReference type="PIRSF" id="PIRSF006305">
    <property type="entry name" value="Maf"/>
    <property type="match status" value="1"/>
</dbReference>
<comment type="subcellular location">
    <subcellularLocation>
        <location evidence="4">Cytoplasm</location>
    </subcellularLocation>
</comment>
<dbReference type="PANTHER" id="PTHR43213:SF5">
    <property type="entry name" value="BIFUNCTIONAL DTTP_UTP PYROPHOSPHATASE_METHYLTRANSFERASE PROTEIN-RELATED"/>
    <property type="match status" value="1"/>
</dbReference>
<name>A0A1S6U6E2_9BACT</name>
<dbReference type="RefSeq" id="WP_078424305.1">
    <property type="nucleotide sequence ID" value="NZ_CP017258.1"/>
</dbReference>
<dbReference type="Gene3D" id="3.90.950.10">
    <property type="match status" value="1"/>
</dbReference>
<keyword evidence="4" id="KW-0963">Cytoplasm</keyword>
<evidence type="ECO:0000256" key="1">
    <source>
        <dbReference type="ARBA" id="ARBA00001968"/>
    </source>
</evidence>
<dbReference type="Pfam" id="PF02545">
    <property type="entry name" value="Maf"/>
    <property type="match status" value="1"/>
</dbReference>
<dbReference type="GO" id="GO:0005737">
    <property type="term" value="C:cytoplasm"/>
    <property type="evidence" value="ECO:0007669"/>
    <property type="project" value="UniProtKB-SubCell"/>
</dbReference>
<comment type="cofactor">
    <cofactor evidence="1 4">
        <name>a divalent metal cation</name>
        <dbReference type="ChEBI" id="CHEBI:60240"/>
    </cofactor>
</comment>
<comment type="catalytic activity">
    <reaction evidence="4">
        <text>a 2'-deoxyribonucleoside 5'-triphosphate + H2O = a 2'-deoxyribonucleoside 5'-phosphate + diphosphate + H(+)</text>
        <dbReference type="Rhea" id="RHEA:44644"/>
        <dbReference type="ChEBI" id="CHEBI:15377"/>
        <dbReference type="ChEBI" id="CHEBI:15378"/>
        <dbReference type="ChEBI" id="CHEBI:33019"/>
        <dbReference type="ChEBI" id="CHEBI:61560"/>
        <dbReference type="ChEBI" id="CHEBI:65317"/>
        <dbReference type="EC" id="3.6.1.9"/>
    </reaction>
</comment>
<evidence type="ECO:0000256" key="4">
    <source>
        <dbReference type="HAMAP-Rule" id="MF_00528"/>
    </source>
</evidence>
<evidence type="ECO:0000256" key="3">
    <source>
        <dbReference type="ARBA" id="ARBA00023080"/>
    </source>
</evidence>
<dbReference type="HAMAP" id="MF_00528">
    <property type="entry name" value="Maf"/>
    <property type="match status" value="1"/>
</dbReference>
<dbReference type="GO" id="GO:0047429">
    <property type="term" value="F:nucleoside triphosphate diphosphatase activity"/>
    <property type="evidence" value="ECO:0007669"/>
    <property type="project" value="UniProtKB-EC"/>
</dbReference>
<sequence>MIILASSSQTRAKILQEYNIEFKQISFDFDESMISRDLQPHTYVLNVVKTKKDQFLSAHKGLKNLLFADSCVVCNGRILGKATDEQNAIQMLEMQSGNCASVVTAMTYLSEKFELISTSETIYKFKQFDRQDMLEYIKSKEYIGKAGAMMVEGFNKKYILTQNGTTDNARGLNVSILKAFL</sequence>
<protein>
    <recommendedName>
        <fullName evidence="4">Nucleoside triphosphate pyrophosphatase</fullName>
        <ecNumber evidence="4">3.6.1.9</ecNumber>
    </recommendedName>
    <alternativeName>
        <fullName evidence="4">Nucleotide pyrophosphatase</fullName>
        <shortName evidence="4">Nucleotide PPase</shortName>
    </alternativeName>
</protein>
<evidence type="ECO:0000313" key="5">
    <source>
        <dbReference type="EMBL" id="AQW87259.1"/>
    </source>
</evidence>
<evidence type="ECO:0000313" key="6">
    <source>
        <dbReference type="Proteomes" id="UP000190868"/>
    </source>
</evidence>
<evidence type="ECO:0000256" key="2">
    <source>
        <dbReference type="ARBA" id="ARBA00022801"/>
    </source>
</evidence>
<dbReference type="Proteomes" id="UP000190868">
    <property type="component" value="Chromosome"/>
</dbReference>
<accession>A0A1S6U6E2</accession>
<comment type="catalytic activity">
    <reaction evidence="4">
        <text>a ribonucleoside 5'-triphosphate + H2O = a ribonucleoside 5'-phosphate + diphosphate + H(+)</text>
        <dbReference type="Rhea" id="RHEA:23996"/>
        <dbReference type="ChEBI" id="CHEBI:15377"/>
        <dbReference type="ChEBI" id="CHEBI:15378"/>
        <dbReference type="ChEBI" id="CHEBI:33019"/>
        <dbReference type="ChEBI" id="CHEBI:58043"/>
        <dbReference type="ChEBI" id="CHEBI:61557"/>
        <dbReference type="EC" id="3.6.1.9"/>
    </reaction>
</comment>
<keyword evidence="2 4" id="KW-0378">Hydrolase</keyword>
<dbReference type="EC" id="3.6.1.9" evidence="4"/>
<comment type="similarity">
    <text evidence="4">Belongs to the Maf family.</text>
</comment>
<dbReference type="InterPro" id="IPR029001">
    <property type="entry name" value="ITPase-like_fam"/>
</dbReference>
<reference evidence="6" key="1">
    <citation type="submission" date="2016-09" db="EMBL/GenBank/DDBJ databases">
        <title>Comparative genomics of the Campylobacter concisus group.</title>
        <authorList>
            <person name="Miller W.G."/>
            <person name="Yee E."/>
            <person name="Chapman M.H."/>
            <person name="Huynh S."/>
            <person name="Bono J.L."/>
            <person name="On S.L.W."/>
            <person name="StLeger J."/>
            <person name="Foster G."/>
            <person name="Parker C.T."/>
        </authorList>
    </citation>
    <scope>NUCLEOTIDE SEQUENCE [LARGE SCALE GENOMIC DNA]</scope>
    <source>
        <strain evidence="6">RM18021</strain>
    </source>
</reference>
<dbReference type="AlphaFoldDB" id="A0A1S6U6E2"/>
<comment type="caution">
    <text evidence="4">Lacks conserved residue(s) required for the propagation of feature annotation.</text>
</comment>
<dbReference type="SUPFAM" id="SSF52972">
    <property type="entry name" value="ITPase-like"/>
    <property type="match status" value="1"/>
</dbReference>